<proteinExistence type="predicted"/>
<evidence type="ECO:0000313" key="3">
    <source>
        <dbReference type="Proteomes" id="UP001049518"/>
    </source>
</evidence>
<evidence type="ECO:0000313" key="2">
    <source>
        <dbReference type="EMBL" id="QXJ20284.1"/>
    </source>
</evidence>
<dbReference type="Pfam" id="PF13560">
    <property type="entry name" value="HTH_31"/>
    <property type="match status" value="1"/>
</dbReference>
<dbReference type="EMBL" id="CP059572">
    <property type="protein sequence ID" value="QXJ20284.1"/>
    <property type="molecule type" value="Genomic_DNA"/>
</dbReference>
<keyword evidence="3" id="KW-1185">Reference proteome</keyword>
<dbReference type="SMART" id="SM00530">
    <property type="entry name" value="HTH_XRE"/>
    <property type="match status" value="1"/>
</dbReference>
<dbReference type="InterPro" id="IPR001387">
    <property type="entry name" value="Cro/C1-type_HTH"/>
</dbReference>
<dbReference type="Proteomes" id="UP001049518">
    <property type="component" value="Chromosome"/>
</dbReference>
<protein>
    <submittedName>
        <fullName evidence="2">Helix-turn-helix transcriptional regulator</fullName>
    </submittedName>
</protein>
<name>A0ABX8QQ41_9ACTN</name>
<accession>A0ABX8QQ41</accession>
<dbReference type="InterPro" id="IPR010982">
    <property type="entry name" value="Lambda_DNA-bd_dom_sf"/>
</dbReference>
<organism evidence="2 3">
    <name type="scientific">Actinomadura graeca</name>
    <dbReference type="NCBI Taxonomy" id="2750812"/>
    <lineage>
        <taxon>Bacteria</taxon>
        <taxon>Bacillati</taxon>
        <taxon>Actinomycetota</taxon>
        <taxon>Actinomycetes</taxon>
        <taxon>Streptosporangiales</taxon>
        <taxon>Thermomonosporaceae</taxon>
        <taxon>Actinomadura</taxon>
    </lineage>
</organism>
<dbReference type="PROSITE" id="PS50943">
    <property type="entry name" value="HTH_CROC1"/>
    <property type="match status" value="1"/>
</dbReference>
<feature type="domain" description="HTH cro/C1-type" evidence="1">
    <location>
        <begin position="16"/>
        <end position="71"/>
    </location>
</feature>
<gene>
    <name evidence="2" type="ORF">AGRA3207_000968</name>
</gene>
<dbReference type="SUPFAM" id="SSF47413">
    <property type="entry name" value="lambda repressor-like DNA-binding domains"/>
    <property type="match status" value="1"/>
</dbReference>
<sequence length="414" mass="45293">MNEPTDVRRHEIAKRLEYWMARRGLTRQVFADRIGKSVSWVDKVKRGDRQLDRLSVLEKIADILAVPLAALIDPDEARRSQHCADEVEIAQLRDALQRYDGLISDGPGTIATMPALRRSVAYGWTAFQASHYQVATRVLPQLLVDLQRAVRTREGDDRDQAAELLTYGYWLAAGVALKFGRTDLGWVAADRGMVLAESTGDLTLIGGTARRVVHAMAESPDETSRRNAVALVRTVADRLEPGMGTATPAHLSALGMLLLNGSIAAGHQGDARLARDFNSEAATVAGLLGGDRNEHWSAFGPTNVGVHRVAALADLQEGGRVVEYARTLTPQQLATLPRERRANHTIDVARGYAQWGKREEAVSHVLQADALAREEVRCRPATRALIRELVRSYPRGSKPSAAFSVLARDVGVAV</sequence>
<dbReference type="RefSeq" id="WP_231333346.1">
    <property type="nucleotide sequence ID" value="NZ_CP059572.1"/>
</dbReference>
<dbReference type="Gene3D" id="1.10.260.40">
    <property type="entry name" value="lambda repressor-like DNA-binding domains"/>
    <property type="match status" value="1"/>
</dbReference>
<evidence type="ECO:0000259" key="1">
    <source>
        <dbReference type="PROSITE" id="PS50943"/>
    </source>
</evidence>
<reference evidence="2" key="1">
    <citation type="submission" date="2020-07" db="EMBL/GenBank/DDBJ databases">
        <authorList>
            <person name="Tarantini F.S."/>
            <person name="Hong K.W."/>
            <person name="Chan K.G."/>
        </authorList>
    </citation>
    <scope>NUCLEOTIDE SEQUENCE</scope>
    <source>
        <strain evidence="2">32-07</strain>
    </source>
</reference>
<dbReference type="CDD" id="cd00093">
    <property type="entry name" value="HTH_XRE"/>
    <property type="match status" value="1"/>
</dbReference>